<dbReference type="STRING" id="178901.AmDm5_1108"/>
<dbReference type="PANTHER" id="PTHR43310:SF1">
    <property type="entry name" value="SULFATE TRANSPORTER YBAR-RELATED"/>
    <property type="match status" value="1"/>
</dbReference>
<keyword evidence="2 5" id="KW-0812">Transmembrane</keyword>
<organism evidence="7 8">
    <name type="scientific">Acetobacter malorum</name>
    <dbReference type="NCBI Taxonomy" id="178901"/>
    <lineage>
        <taxon>Bacteria</taxon>
        <taxon>Pseudomonadati</taxon>
        <taxon>Pseudomonadota</taxon>
        <taxon>Alphaproteobacteria</taxon>
        <taxon>Acetobacterales</taxon>
        <taxon>Acetobacteraceae</taxon>
        <taxon>Acetobacter</taxon>
    </lineage>
</organism>
<sequence length="499" mass="52936">MAERGLVTVSQYLKEWTDDPVKNVLAGMVGTFALIPEVIAFSYAAGVAPAVGLFASFVISIAIAITGGRPGMISGAAGSVALVAADLVHGYGFDYLLLATLLAGAFQIVFGLLKLQSMMRFVSREVETGFVNALGLLIFSAQIPQMLHVTWHTYALIALGLAIVYLLPRITTVIPSPLICILVLTGLTMLVPMPVHVVSDLGALPTGLPSLTLPHVPMTVETFKIVLPYAFAMAMVGLLESLMTATVVDEMTDTHSNKRMECTGLGISNMFVGLFGGMAGCGMIGQTVGNLRYGGRGRLSTFTAGAFLLLLLVACHGFVARVPVAALVAIMIMVSVSTFSWSSLRDLVRHPRLSSTVMLVTVIVVVLTHDLAAGVACGVLLSGLFFSFQVMTLLKVNNTLSTDGTTRTYHVQGQVFFASASLLSDAVDFQDTASHIVLDLKDARLWDISAADTLEKIVSRLQGRGKTVQIMNPDARAAQLLNALGHDTLLADTQTHPAA</sequence>
<dbReference type="Pfam" id="PF00916">
    <property type="entry name" value="Sulfate_transp"/>
    <property type="match status" value="1"/>
</dbReference>
<feature type="transmembrane region" description="Helical" evidence="5">
    <location>
        <begin position="269"/>
        <end position="289"/>
    </location>
</feature>
<proteinExistence type="predicted"/>
<feature type="transmembrane region" description="Helical" evidence="5">
    <location>
        <begin position="226"/>
        <end position="248"/>
    </location>
</feature>
<name>A0A177GD30_9PROT</name>
<feature type="transmembrane region" description="Helical" evidence="5">
    <location>
        <begin position="125"/>
        <end position="143"/>
    </location>
</feature>
<dbReference type="InterPro" id="IPR036513">
    <property type="entry name" value="STAS_dom_sf"/>
</dbReference>
<dbReference type="Pfam" id="PF01740">
    <property type="entry name" value="STAS"/>
    <property type="match status" value="1"/>
</dbReference>
<keyword evidence="4 5" id="KW-0472">Membrane</keyword>
<feature type="transmembrane region" description="Helical" evidence="5">
    <location>
        <begin position="301"/>
        <end position="319"/>
    </location>
</feature>
<dbReference type="eggNOG" id="COG0659">
    <property type="taxonomic scope" value="Bacteria"/>
</dbReference>
<feature type="transmembrane region" description="Helical" evidence="5">
    <location>
        <begin position="95"/>
        <end position="113"/>
    </location>
</feature>
<keyword evidence="3 5" id="KW-1133">Transmembrane helix</keyword>
<dbReference type="InterPro" id="IPR052706">
    <property type="entry name" value="Membrane-Transporter-like"/>
</dbReference>
<feature type="transmembrane region" description="Helical" evidence="5">
    <location>
        <begin position="179"/>
        <end position="199"/>
    </location>
</feature>
<evidence type="ECO:0000259" key="6">
    <source>
        <dbReference type="PROSITE" id="PS50801"/>
    </source>
</evidence>
<comment type="subcellular location">
    <subcellularLocation>
        <location evidence="1">Membrane</location>
        <topology evidence="1">Multi-pass membrane protein</topology>
    </subcellularLocation>
</comment>
<dbReference type="Proteomes" id="UP000077349">
    <property type="component" value="Unassembled WGS sequence"/>
</dbReference>
<evidence type="ECO:0000256" key="4">
    <source>
        <dbReference type="ARBA" id="ARBA00023136"/>
    </source>
</evidence>
<dbReference type="PROSITE" id="PS50801">
    <property type="entry name" value="STAS"/>
    <property type="match status" value="1"/>
</dbReference>
<protein>
    <submittedName>
        <fullName evidence="7">Sulfate permease</fullName>
    </submittedName>
</protein>
<evidence type="ECO:0000256" key="3">
    <source>
        <dbReference type="ARBA" id="ARBA00022989"/>
    </source>
</evidence>
<dbReference type="EMBL" id="LVHD01000011">
    <property type="protein sequence ID" value="OAG77686.1"/>
    <property type="molecule type" value="Genomic_DNA"/>
</dbReference>
<evidence type="ECO:0000313" key="7">
    <source>
        <dbReference type="EMBL" id="OAG77686.1"/>
    </source>
</evidence>
<dbReference type="PATRIC" id="fig|178901.16.peg.1118"/>
<feature type="transmembrane region" description="Helical" evidence="5">
    <location>
        <begin position="38"/>
        <end position="65"/>
    </location>
</feature>
<accession>A0A177GD30</accession>
<reference evidence="7 8" key="1">
    <citation type="submission" date="2016-03" db="EMBL/GenBank/DDBJ databases">
        <title>Draft genome sequence of Acetobacter malorum CECT 7742, a strain isolated from strawberry vinegar.</title>
        <authorList>
            <person name="Sainz F."/>
            <person name="Mas A."/>
            <person name="Torija M.J."/>
        </authorList>
    </citation>
    <scope>NUCLEOTIDE SEQUENCE [LARGE SCALE GENOMIC DNA]</scope>
    <source>
        <strain evidence="7 8">CECT 7742</strain>
    </source>
</reference>
<evidence type="ECO:0000256" key="1">
    <source>
        <dbReference type="ARBA" id="ARBA00004141"/>
    </source>
</evidence>
<comment type="caution">
    <text evidence="7">The sequence shown here is derived from an EMBL/GenBank/DDBJ whole genome shotgun (WGS) entry which is preliminary data.</text>
</comment>
<gene>
    <name evidence="7" type="ORF">Amal_01058</name>
</gene>
<dbReference type="PANTHER" id="PTHR43310">
    <property type="entry name" value="SULFATE TRANSPORTER YBAR-RELATED"/>
    <property type="match status" value="1"/>
</dbReference>
<feature type="transmembrane region" description="Helical" evidence="5">
    <location>
        <begin position="356"/>
        <end position="386"/>
    </location>
</feature>
<dbReference type="GO" id="GO:0016020">
    <property type="term" value="C:membrane"/>
    <property type="evidence" value="ECO:0007669"/>
    <property type="project" value="UniProtKB-SubCell"/>
</dbReference>
<evidence type="ECO:0000313" key="8">
    <source>
        <dbReference type="Proteomes" id="UP000077349"/>
    </source>
</evidence>
<dbReference type="InterPro" id="IPR011547">
    <property type="entry name" value="SLC26A/SulP_dom"/>
</dbReference>
<dbReference type="CDD" id="cd07042">
    <property type="entry name" value="STAS_SulP_like_sulfate_transporter"/>
    <property type="match status" value="1"/>
</dbReference>
<dbReference type="SUPFAM" id="SSF52091">
    <property type="entry name" value="SpoIIaa-like"/>
    <property type="match status" value="1"/>
</dbReference>
<evidence type="ECO:0000256" key="2">
    <source>
        <dbReference type="ARBA" id="ARBA00022692"/>
    </source>
</evidence>
<feature type="domain" description="STAS" evidence="6">
    <location>
        <begin position="409"/>
        <end position="499"/>
    </location>
</feature>
<dbReference type="InterPro" id="IPR002645">
    <property type="entry name" value="STAS_dom"/>
</dbReference>
<feature type="transmembrane region" description="Helical" evidence="5">
    <location>
        <begin position="324"/>
        <end position="344"/>
    </location>
</feature>
<dbReference type="Gene3D" id="3.30.750.24">
    <property type="entry name" value="STAS domain"/>
    <property type="match status" value="1"/>
</dbReference>
<evidence type="ECO:0000256" key="5">
    <source>
        <dbReference type="SAM" id="Phobius"/>
    </source>
</evidence>
<feature type="transmembrane region" description="Helical" evidence="5">
    <location>
        <begin position="149"/>
        <end position="167"/>
    </location>
</feature>
<dbReference type="AlphaFoldDB" id="A0A177GD30"/>